<dbReference type="Gene3D" id="2.40.10.10">
    <property type="entry name" value="Trypsin-like serine proteases"/>
    <property type="match status" value="1"/>
</dbReference>
<dbReference type="Pfam" id="PF10459">
    <property type="entry name" value="Peptidase_S46"/>
    <property type="match status" value="1"/>
</dbReference>
<dbReference type="InterPro" id="IPR009003">
    <property type="entry name" value="Peptidase_S1_PA"/>
</dbReference>
<evidence type="ECO:0000256" key="3">
    <source>
        <dbReference type="ARBA" id="ARBA00022670"/>
    </source>
</evidence>
<accession>A0A645B3X2</accession>
<dbReference type="GO" id="GO:0008239">
    <property type="term" value="F:dipeptidyl-peptidase activity"/>
    <property type="evidence" value="ECO:0007669"/>
    <property type="project" value="InterPro"/>
</dbReference>
<evidence type="ECO:0000256" key="2">
    <source>
        <dbReference type="ARBA" id="ARBA00022438"/>
    </source>
</evidence>
<dbReference type="InterPro" id="IPR019500">
    <property type="entry name" value="Pep_S46"/>
</dbReference>
<reference evidence="6" key="1">
    <citation type="submission" date="2019-08" db="EMBL/GenBank/DDBJ databases">
        <authorList>
            <person name="Kucharzyk K."/>
            <person name="Murdoch R.W."/>
            <person name="Higgins S."/>
            <person name="Loffler F."/>
        </authorList>
    </citation>
    <scope>NUCLEOTIDE SEQUENCE</scope>
</reference>
<dbReference type="EC" id="3.4.14.-" evidence="6"/>
<dbReference type="EMBL" id="VSSQ01017205">
    <property type="protein sequence ID" value="MPM59271.1"/>
    <property type="molecule type" value="Genomic_DNA"/>
</dbReference>
<name>A0A645B3X2_9ZZZZ</name>
<dbReference type="PANTHER" id="PTHR38469:SF1">
    <property type="entry name" value="PERIPLASMIC PEPTIDASE SUBFAMILY S1B"/>
    <property type="match status" value="1"/>
</dbReference>
<evidence type="ECO:0000313" key="6">
    <source>
        <dbReference type="EMBL" id="MPM59271.1"/>
    </source>
</evidence>
<comment type="similarity">
    <text evidence="1">Belongs to the peptidase S46 family.</text>
</comment>
<evidence type="ECO:0000256" key="5">
    <source>
        <dbReference type="ARBA" id="ARBA00022801"/>
    </source>
</evidence>
<keyword evidence="2" id="KW-0031">Aminopeptidase</keyword>
<keyword evidence="5 6" id="KW-0378">Hydrolase</keyword>
<sequence length="270" mass="31177">MFRNLMFKYYQNLPDRFKPKAMVKYITEYNGDIEKLSQEVFSKSIFTKKEALKSFLTDSTRNVDSVIKNDALYQLAIGYYMINVERIANQRAQLQAKQMELFEKYMEGLIKMNAGKIMYPDANNSQRISYGKVTGAVAEDGLVYTYTTTADGMFEKYLNNISDEEFYLPKKMQELVKKRDFGKYADKNGNLVINFLNNCHTSSGNSGSPVINAKGELIGLNFDRIWQGLASDYKFEPEKSRSIAVDVRFILFIIDKYSPSSYIMEELKLK</sequence>
<dbReference type="PANTHER" id="PTHR38469">
    <property type="entry name" value="PERIPLASMIC PEPTIDASE SUBFAMILY S1B"/>
    <property type="match status" value="1"/>
</dbReference>
<dbReference type="GO" id="GO:0006508">
    <property type="term" value="P:proteolysis"/>
    <property type="evidence" value="ECO:0007669"/>
    <property type="project" value="UniProtKB-KW"/>
</dbReference>
<evidence type="ECO:0000256" key="1">
    <source>
        <dbReference type="ARBA" id="ARBA00010491"/>
    </source>
</evidence>
<protein>
    <submittedName>
        <fullName evidence="6">Asp/Glu-specific dipeptidyl-peptidase</fullName>
        <ecNumber evidence="6">3.4.14.-</ecNumber>
    </submittedName>
</protein>
<proteinExistence type="inferred from homology"/>
<dbReference type="InterPro" id="IPR043504">
    <property type="entry name" value="Peptidase_S1_PA_chymotrypsin"/>
</dbReference>
<gene>
    <name evidence="6" type="ORF">SDC9_106111</name>
</gene>
<comment type="caution">
    <text evidence="6">The sequence shown here is derived from an EMBL/GenBank/DDBJ whole genome shotgun (WGS) entry which is preliminary data.</text>
</comment>
<evidence type="ECO:0000256" key="4">
    <source>
        <dbReference type="ARBA" id="ARBA00022729"/>
    </source>
</evidence>
<dbReference type="AlphaFoldDB" id="A0A645B3X2"/>
<dbReference type="GO" id="GO:0070009">
    <property type="term" value="F:serine-type aminopeptidase activity"/>
    <property type="evidence" value="ECO:0007669"/>
    <property type="project" value="InterPro"/>
</dbReference>
<organism evidence="6">
    <name type="scientific">bioreactor metagenome</name>
    <dbReference type="NCBI Taxonomy" id="1076179"/>
    <lineage>
        <taxon>unclassified sequences</taxon>
        <taxon>metagenomes</taxon>
        <taxon>ecological metagenomes</taxon>
    </lineage>
</organism>
<keyword evidence="3" id="KW-0645">Protease</keyword>
<dbReference type="SUPFAM" id="SSF50494">
    <property type="entry name" value="Trypsin-like serine proteases"/>
    <property type="match status" value="1"/>
</dbReference>
<keyword evidence="4" id="KW-0732">Signal</keyword>